<dbReference type="PANTHER" id="PTHR30417">
    <property type="entry name" value="N-ACETYLMURAMOYL-L-ALANINE AMIDASE AMID"/>
    <property type="match status" value="1"/>
</dbReference>
<keyword evidence="6" id="KW-0963">Cytoplasm</keyword>
<dbReference type="Pfam" id="PF01510">
    <property type="entry name" value="Amidase_2"/>
    <property type="match status" value="1"/>
</dbReference>
<evidence type="ECO:0000256" key="5">
    <source>
        <dbReference type="ARBA" id="ARBA00011901"/>
    </source>
</evidence>
<keyword evidence="9" id="KW-0862">Zinc</keyword>
<evidence type="ECO:0000256" key="8">
    <source>
        <dbReference type="ARBA" id="ARBA00022801"/>
    </source>
</evidence>
<evidence type="ECO:0000313" key="14">
    <source>
        <dbReference type="EMBL" id="WPL15972.1"/>
    </source>
</evidence>
<evidence type="ECO:0000256" key="1">
    <source>
        <dbReference type="ARBA" id="ARBA00001561"/>
    </source>
</evidence>
<dbReference type="GO" id="GO:0008745">
    <property type="term" value="F:N-acetylmuramoyl-L-alanine amidase activity"/>
    <property type="evidence" value="ECO:0007669"/>
    <property type="project" value="UniProtKB-EC"/>
</dbReference>
<protein>
    <recommendedName>
        <fullName evidence="11">1,6-anhydro-N-acetylmuramyl-L-alanine amidase AmpD</fullName>
        <ecNumber evidence="5">3.5.1.28</ecNumber>
    </recommendedName>
    <alternativeName>
        <fullName evidence="12">N-acetylmuramoyl-L-alanine amidase</fullName>
    </alternativeName>
</protein>
<keyword evidence="10" id="KW-0961">Cell wall biogenesis/degradation</keyword>
<reference evidence="14 15" key="1">
    <citation type="journal article" date="2023" name="Microorganisms">
        <title>Thiorhodovibrio frisius and Trv. litoralis spp. nov., Two Novel Members from a Clade of Fastidious Purple Sulfur Bacteria That Exhibit Unique Red-Shifted Light-Harvesting Capabilities.</title>
        <authorList>
            <person name="Methner A."/>
            <person name="Kuzyk S.B."/>
            <person name="Petersen J."/>
            <person name="Bauer S."/>
            <person name="Brinkmann H."/>
            <person name="Sichau K."/>
            <person name="Wanner G."/>
            <person name="Wolf J."/>
            <person name="Neumann-Schaal M."/>
            <person name="Henke P."/>
            <person name="Tank M."/>
            <person name="Sproer C."/>
            <person name="Bunk B."/>
            <person name="Overmann J."/>
        </authorList>
    </citation>
    <scope>NUCLEOTIDE SEQUENCE [LARGE SCALE GENOMIC DNA]</scope>
    <source>
        <strain evidence="14 15">DSM 6702</strain>
    </source>
</reference>
<evidence type="ECO:0000256" key="11">
    <source>
        <dbReference type="ARBA" id="ARBA00039257"/>
    </source>
</evidence>
<keyword evidence="8 14" id="KW-0378">Hydrolase</keyword>
<dbReference type="InterPro" id="IPR051206">
    <property type="entry name" value="NAMLAA_amidase_2"/>
</dbReference>
<proteinExistence type="inferred from homology"/>
<dbReference type="SUPFAM" id="SSF55846">
    <property type="entry name" value="N-acetylmuramoyl-L-alanine amidase-like"/>
    <property type="match status" value="1"/>
</dbReference>
<accession>A0ABZ0S6M8</accession>
<dbReference type="Gene3D" id="3.40.80.10">
    <property type="entry name" value="Peptidoglycan recognition protein-like"/>
    <property type="match status" value="1"/>
</dbReference>
<gene>
    <name evidence="14" type="primary">ampD</name>
    <name evidence="14" type="ORF">Thiowin_00902</name>
</gene>
<dbReference type="InterPro" id="IPR036505">
    <property type="entry name" value="Amidase/PGRP_sf"/>
</dbReference>
<evidence type="ECO:0000256" key="3">
    <source>
        <dbReference type="ARBA" id="ARBA00004496"/>
    </source>
</evidence>
<organism evidence="14 15">
    <name type="scientific">Thiorhodovibrio winogradskyi</name>
    <dbReference type="NCBI Taxonomy" id="77007"/>
    <lineage>
        <taxon>Bacteria</taxon>
        <taxon>Pseudomonadati</taxon>
        <taxon>Pseudomonadota</taxon>
        <taxon>Gammaproteobacteria</taxon>
        <taxon>Chromatiales</taxon>
        <taxon>Chromatiaceae</taxon>
        <taxon>Thiorhodovibrio</taxon>
    </lineage>
</organism>
<dbReference type="PANTHER" id="PTHR30417:SF4">
    <property type="entry name" value="1,6-ANHYDRO-N-ACETYLMURAMYL-L-ALANINE AMIDASE AMPD"/>
    <property type="match status" value="1"/>
</dbReference>
<evidence type="ECO:0000259" key="13">
    <source>
        <dbReference type="SMART" id="SM00644"/>
    </source>
</evidence>
<keyword evidence="15" id="KW-1185">Reference proteome</keyword>
<feature type="domain" description="N-acetylmuramoyl-L-alanine amidase" evidence="13">
    <location>
        <begin position="28"/>
        <end position="179"/>
    </location>
</feature>
<comment type="similarity">
    <text evidence="4">Belongs to the N-acetylmuramoyl-L-alanine amidase 2 family.</text>
</comment>
<sequence length="215" mass="23913">MKEPMQDDSLFSNWLSSGWLRSARPCPSPNHGQRPPGMPVDLLVIHNISLPPGDFGGPWIEQLFLNQLDPGQDPFFATIAGLRVSAHLLIRRDGELVQFVDLRARAWHAGESVFAGRADCNDFSIGIELEGTDETLFTDAQYQRLVGVTKEILRDFPDIKPGRIVGHEHIAPGRKTDPGSCFDWARYLGEVFGRLPAGDSMRLPVYLSSTTGDWD</sequence>
<dbReference type="NCBIfam" id="NF008758">
    <property type="entry name" value="PRK11789.1"/>
    <property type="match status" value="1"/>
</dbReference>
<evidence type="ECO:0000256" key="12">
    <source>
        <dbReference type="ARBA" id="ARBA00042615"/>
    </source>
</evidence>
<dbReference type="SMART" id="SM00644">
    <property type="entry name" value="Ami_2"/>
    <property type="match status" value="1"/>
</dbReference>
<evidence type="ECO:0000256" key="7">
    <source>
        <dbReference type="ARBA" id="ARBA00022723"/>
    </source>
</evidence>
<comment type="subcellular location">
    <subcellularLocation>
        <location evidence="3">Cytoplasm</location>
    </subcellularLocation>
</comment>
<evidence type="ECO:0000256" key="6">
    <source>
        <dbReference type="ARBA" id="ARBA00022490"/>
    </source>
</evidence>
<evidence type="ECO:0000256" key="9">
    <source>
        <dbReference type="ARBA" id="ARBA00022833"/>
    </source>
</evidence>
<name>A0ABZ0S6M8_9GAMM</name>
<evidence type="ECO:0000313" key="15">
    <source>
        <dbReference type="Proteomes" id="UP001432180"/>
    </source>
</evidence>
<evidence type="ECO:0000256" key="4">
    <source>
        <dbReference type="ARBA" id="ARBA00007553"/>
    </source>
</evidence>
<dbReference type="Proteomes" id="UP001432180">
    <property type="component" value="Chromosome"/>
</dbReference>
<evidence type="ECO:0000256" key="10">
    <source>
        <dbReference type="ARBA" id="ARBA00023316"/>
    </source>
</evidence>
<dbReference type="EC" id="3.5.1.28" evidence="5"/>
<dbReference type="RefSeq" id="WP_328986520.1">
    <property type="nucleotide sequence ID" value="NZ_CP121472.1"/>
</dbReference>
<keyword evidence="7" id="KW-0479">Metal-binding</keyword>
<dbReference type="EMBL" id="CP121472">
    <property type="protein sequence ID" value="WPL15972.1"/>
    <property type="molecule type" value="Genomic_DNA"/>
</dbReference>
<dbReference type="InterPro" id="IPR002502">
    <property type="entry name" value="Amidase_domain"/>
</dbReference>
<comment type="catalytic activity">
    <reaction evidence="1">
        <text>Hydrolyzes the link between N-acetylmuramoyl residues and L-amino acid residues in certain cell-wall glycopeptides.</text>
        <dbReference type="EC" id="3.5.1.28"/>
    </reaction>
</comment>
<evidence type="ECO:0000256" key="2">
    <source>
        <dbReference type="ARBA" id="ARBA00001947"/>
    </source>
</evidence>
<dbReference type="CDD" id="cd06583">
    <property type="entry name" value="PGRP"/>
    <property type="match status" value="1"/>
</dbReference>
<comment type="cofactor">
    <cofactor evidence="2">
        <name>Zn(2+)</name>
        <dbReference type="ChEBI" id="CHEBI:29105"/>
    </cofactor>
</comment>